<dbReference type="Proteomes" id="UP001291653">
    <property type="component" value="Unassembled WGS sequence"/>
</dbReference>
<evidence type="ECO:0000256" key="1">
    <source>
        <dbReference type="SAM" id="MobiDB-lite"/>
    </source>
</evidence>
<comment type="caution">
    <text evidence="2">The sequence shown here is derived from an EMBL/GenBank/DDBJ whole genome shotgun (WGS) entry which is preliminary data.</text>
</comment>
<proteinExistence type="predicted"/>
<organism evidence="2 3">
    <name type="scientific">Streptomyces yaizuensis</name>
    <dbReference type="NCBI Taxonomy" id="2989713"/>
    <lineage>
        <taxon>Bacteria</taxon>
        <taxon>Bacillati</taxon>
        <taxon>Actinomycetota</taxon>
        <taxon>Actinomycetes</taxon>
        <taxon>Kitasatosporales</taxon>
        <taxon>Streptomycetaceae</taxon>
        <taxon>Streptomyces</taxon>
    </lineage>
</organism>
<accession>A0ABQ5NX14</accession>
<dbReference type="RefSeq" id="WP_323446981.1">
    <property type="nucleotide sequence ID" value="NZ_BSBI01000004.1"/>
</dbReference>
<evidence type="ECO:0000313" key="3">
    <source>
        <dbReference type="Proteomes" id="UP001291653"/>
    </source>
</evidence>
<feature type="region of interest" description="Disordered" evidence="1">
    <location>
        <begin position="47"/>
        <end position="68"/>
    </location>
</feature>
<sequence>MATADSAFLTHAAEVVFDLGLDRFRLTALTVPTRRIAFAELPGPARPPVYQAGGPPASAAPEGRRPPDWRPAADAPAWLHLAWLLDDLAAWTVALAEERITVTGLEAPRPEWCDLLLRDGDTSCRARITLADRATTLDFPGMYLCELLAEGRYRDQLVPAPGTGRPLIDLRGVL</sequence>
<gene>
    <name evidence="2" type="ORF">SYYSPA8_11360</name>
</gene>
<dbReference type="EMBL" id="BSBI01000004">
    <property type="protein sequence ID" value="GLF94891.1"/>
    <property type="molecule type" value="Genomic_DNA"/>
</dbReference>
<reference evidence="2 3" key="1">
    <citation type="submission" date="2022-10" db="EMBL/GenBank/DDBJ databases">
        <title>Draft genome sequence of Streptomyces sp. YSPA8.</title>
        <authorList>
            <person name="Moriuchi R."/>
            <person name="Dohra H."/>
            <person name="Yamamura H."/>
            <person name="Kodani S."/>
        </authorList>
    </citation>
    <scope>NUCLEOTIDE SEQUENCE [LARGE SCALE GENOMIC DNA]</scope>
    <source>
        <strain evidence="2 3">YSPA8</strain>
    </source>
</reference>
<evidence type="ECO:0000313" key="2">
    <source>
        <dbReference type="EMBL" id="GLF94891.1"/>
    </source>
</evidence>
<name>A0ABQ5NX14_9ACTN</name>
<protein>
    <submittedName>
        <fullName evidence="2">Uncharacterized protein</fullName>
    </submittedName>
</protein>
<keyword evidence="3" id="KW-1185">Reference proteome</keyword>
<feature type="compositionally biased region" description="Low complexity" evidence="1">
    <location>
        <begin position="52"/>
        <end position="61"/>
    </location>
</feature>